<dbReference type="EMBL" id="KQ435867">
    <property type="protein sequence ID" value="KOX70287.1"/>
    <property type="molecule type" value="Genomic_DNA"/>
</dbReference>
<dbReference type="AlphaFoldDB" id="A0A0M8ZSW7"/>
<organism evidence="1 2">
    <name type="scientific">Melipona quadrifasciata</name>
    <dbReference type="NCBI Taxonomy" id="166423"/>
    <lineage>
        <taxon>Eukaryota</taxon>
        <taxon>Metazoa</taxon>
        <taxon>Ecdysozoa</taxon>
        <taxon>Arthropoda</taxon>
        <taxon>Hexapoda</taxon>
        <taxon>Insecta</taxon>
        <taxon>Pterygota</taxon>
        <taxon>Neoptera</taxon>
        <taxon>Endopterygota</taxon>
        <taxon>Hymenoptera</taxon>
        <taxon>Apocrita</taxon>
        <taxon>Aculeata</taxon>
        <taxon>Apoidea</taxon>
        <taxon>Anthophila</taxon>
        <taxon>Apidae</taxon>
        <taxon>Melipona</taxon>
    </lineage>
</organism>
<gene>
    <name evidence="1" type="ORF">WN51_05237</name>
</gene>
<sequence>MEELGNSEVHFVQVTNLNRRDRVHRLARRYYQINNCQEGPNLPNFEPRFKLMPAYQTRVCHP</sequence>
<name>A0A0M8ZSW7_9HYME</name>
<evidence type="ECO:0000313" key="1">
    <source>
        <dbReference type="EMBL" id="KOX70287.1"/>
    </source>
</evidence>
<proteinExistence type="predicted"/>
<evidence type="ECO:0000313" key="2">
    <source>
        <dbReference type="Proteomes" id="UP000053105"/>
    </source>
</evidence>
<dbReference type="Proteomes" id="UP000053105">
    <property type="component" value="Unassembled WGS sequence"/>
</dbReference>
<accession>A0A0M8ZSW7</accession>
<keyword evidence="2" id="KW-1185">Reference proteome</keyword>
<reference evidence="1 2" key="1">
    <citation type="submission" date="2015-07" db="EMBL/GenBank/DDBJ databases">
        <title>The genome of Melipona quadrifasciata.</title>
        <authorList>
            <person name="Pan H."/>
            <person name="Kapheim K."/>
        </authorList>
    </citation>
    <scope>NUCLEOTIDE SEQUENCE [LARGE SCALE GENOMIC DNA]</scope>
    <source>
        <strain evidence="1">0111107301</strain>
        <tissue evidence="1">Whole body</tissue>
    </source>
</reference>
<protein>
    <submittedName>
        <fullName evidence="1">Uncharacterized protein</fullName>
    </submittedName>
</protein>